<evidence type="ECO:0000256" key="5">
    <source>
        <dbReference type="ARBA" id="ARBA00023204"/>
    </source>
</evidence>
<name>E1YMU2_9BACT</name>
<keyword evidence="1" id="KW-0540">Nuclease</keyword>
<organism evidence="7">
    <name type="scientific">uncultured Desulfobacterium sp</name>
    <dbReference type="NCBI Taxonomy" id="201089"/>
    <lineage>
        <taxon>Bacteria</taxon>
        <taxon>Pseudomonadati</taxon>
        <taxon>Thermodesulfobacteriota</taxon>
        <taxon>Desulfobacteria</taxon>
        <taxon>Desulfobacterales</taxon>
        <taxon>Desulfobacteriaceae</taxon>
        <taxon>Desulfobacterium</taxon>
        <taxon>environmental samples</taxon>
    </lineage>
</organism>
<keyword evidence="5" id="KW-0234">DNA repair</keyword>
<gene>
    <name evidence="7" type="ORF">N47_O13050</name>
</gene>
<evidence type="ECO:0000256" key="2">
    <source>
        <dbReference type="ARBA" id="ARBA00022759"/>
    </source>
</evidence>
<dbReference type="GO" id="GO:0004519">
    <property type="term" value="F:endonuclease activity"/>
    <property type="evidence" value="ECO:0007669"/>
    <property type="project" value="UniProtKB-KW"/>
</dbReference>
<keyword evidence="3" id="KW-0227">DNA damage</keyword>
<keyword evidence="4" id="KW-0378">Hydrolase</keyword>
<protein>
    <submittedName>
        <fullName evidence="7">XorII very short patch repair endonuclease</fullName>
    </submittedName>
</protein>
<dbReference type="SUPFAM" id="SSF52980">
    <property type="entry name" value="Restriction endonuclease-like"/>
    <property type="match status" value="1"/>
</dbReference>
<evidence type="ECO:0000256" key="6">
    <source>
        <dbReference type="ARBA" id="ARBA00029466"/>
    </source>
</evidence>
<proteinExistence type="inferred from homology"/>
<dbReference type="GO" id="GO:0006298">
    <property type="term" value="P:mismatch repair"/>
    <property type="evidence" value="ECO:0007669"/>
    <property type="project" value="InterPro"/>
</dbReference>
<evidence type="ECO:0000256" key="4">
    <source>
        <dbReference type="ARBA" id="ARBA00022801"/>
    </source>
</evidence>
<evidence type="ECO:0000256" key="3">
    <source>
        <dbReference type="ARBA" id="ARBA00022763"/>
    </source>
</evidence>
<dbReference type="Pfam" id="PF03852">
    <property type="entry name" value="Vsr"/>
    <property type="match status" value="1"/>
</dbReference>
<comment type="similarity">
    <text evidence="6">Belongs to the Vsr family.</text>
</comment>
<dbReference type="Gene3D" id="3.40.960.10">
    <property type="entry name" value="VSR Endonuclease"/>
    <property type="match status" value="1"/>
</dbReference>
<keyword evidence="2 7" id="KW-0255">Endonuclease</keyword>
<reference evidence="7" key="1">
    <citation type="journal article" date="2011" name="Environ. Microbiol.">
        <title>Genomic insights into the metabolic potential of the polycyclic aromatic hydrocarbon degrading sulfate-reducing Deltaproteobacterium N47.</title>
        <authorList>
            <person name="Bergmann F."/>
            <person name="Selesi D."/>
            <person name="Weinmaier T."/>
            <person name="Tischler P."/>
            <person name="Rattei T."/>
            <person name="Meckenstock R.U."/>
        </authorList>
    </citation>
    <scope>NUCLEOTIDE SEQUENCE</scope>
</reference>
<dbReference type="InterPro" id="IPR011335">
    <property type="entry name" value="Restrct_endonuc-II-like"/>
</dbReference>
<dbReference type="NCBIfam" id="TIGR00632">
    <property type="entry name" value="vsr"/>
    <property type="match status" value="1"/>
</dbReference>
<evidence type="ECO:0000313" key="7">
    <source>
        <dbReference type="EMBL" id="CBX31886.1"/>
    </source>
</evidence>
<sequence>MDNICNMDVHSPEQRSYNMSKIKGKDTKPELLVRRWLWANGYRYRLHYKRLPGKPDIVFPGRKKAIVVHGCFWHKHNCQYFKWPKSNAVFWRQKIEDNIHRDKKNFASLIASNWAYLIIWECTFKNIKHSEYTEKLQQLGDLIKKFLTADNDQCMEIDAKGIHKLTMFSEASDE</sequence>
<evidence type="ECO:0000256" key="1">
    <source>
        <dbReference type="ARBA" id="ARBA00022722"/>
    </source>
</evidence>
<dbReference type="InterPro" id="IPR004603">
    <property type="entry name" value="DNA_mismatch_endonuc_vsr"/>
</dbReference>
<accession>E1YMU2</accession>
<dbReference type="AlphaFoldDB" id="E1YMU2"/>
<dbReference type="CDD" id="cd00221">
    <property type="entry name" value="Vsr"/>
    <property type="match status" value="1"/>
</dbReference>
<dbReference type="EMBL" id="FR695880">
    <property type="protein sequence ID" value="CBX31886.1"/>
    <property type="molecule type" value="Genomic_DNA"/>
</dbReference>
<dbReference type="REBASE" id="35284">
    <property type="entry name" value="V.DspN47ORF13040P"/>
</dbReference>
<dbReference type="GO" id="GO:0016787">
    <property type="term" value="F:hydrolase activity"/>
    <property type="evidence" value="ECO:0007669"/>
    <property type="project" value="UniProtKB-KW"/>
</dbReference>